<dbReference type="PROSITE" id="PS50943">
    <property type="entry name" value="HTH_CROC1"/>
    <property type="match status" value="1"/>
</dbReference>
<dbReference type="InterPro" id="IPR010982">
    <property type="entry name" value="Lambda_DNA-bd_dom_sf"/>
</dbReference>
<dbReference type="InterPro" id="IPR001387">
    <property type="entry name" value="Cro/C1-type_HTH"/>
</dbReference>
<dbReference type="RefSeq" id="WP_188990968.1">
    <property type="nucleotide sequence ID" value="NZ_BMHP01000001.1"/>
</dbReference>
<dbReference type="SUPFAM" id="SSF47413">
    <property type="entry name" value="lambda repressor-like DNA-binding domains"/>
    <property type="match status" value="1"/>
</dbReference>
<proteinExistence type="predicted"/>
<comment type="caution">
    <text evidence="2">The sequence shown here is derived from an EMBL/GenBank/DDBJ whole genome shotgun (WGS) entry which is preliminary data.</text>
</comment>
<name>A0A916YTW7_9BACL</name>
<feature type="domain" description="HTH cro/C1-type" evidence="1">
    <location>
        <begin position="10"/>
        <end position="64"/>
    </location>
</feature>
<dbReference type="GO" id="GO:0003677">
    <property type="term" value="F:DNA binding"/>
    <property type="evidence" value="ECO:0007669"/>
    <property type="project" value="InterPro"/>
</dbReference>
<dbReference type="CDD" id="cd00093">
    <property type="entry name" value="HTH_XRE"/>
    <property type="match status" value="1"/>
</dbReference>
<dbReference type="Pfam" id="PF13443">
    <property type="entry name" value="HTH_26"/>
    <property type="match status" value="1"/>
</dbReference>
<dbReference type="SMART" id="SM00530">
    <property type="entry name" value="HTH_XRE"/>
    <property type="match status" value="1"/>
</dbReference>
<reference evidence="2" key="2">
    <citation type="submission" date="2020-09" db="EMBL/GenBank/DDBJ databases">
        <authorList>
            <person name="Sun Q."/>
            <person name="Zhou Y."/>
        </authorList>
    </citation>
    <scope>NUCLEOTIDE SEQUENCE</scope>
    <source>
        <strain evidence="2">CGMCC 1.15178</strain>
    </source>
</reference>
<dbReference type="EMBL" id="BMHP01000001">
    <property type="protein sequence ID" value="GGD59977.1"/>
    <property type="molecule type" value="Genomic_DNA"/>
</dbReference>
<reference evidence="2" key="1">
    <citation type="journal article" date="2014" name="Int. J. Syst. Evol. Microbiol.">
        <title>Complete genome sequence of Corynebacterium casei LMG S-19264T (=DSM 44701T), isolated from a smear-ripened cheese.</title>
        <authorList>
            <consortium name="US DOE Joint Genome Institute (JGI-PGF)"/>
            <person name="Walter F."/>
            <person name="Albersmeier A."/>
            <person name="Kalinowski J."/>
            <person name="Ruckert C."/>
        </authorList>
    </citation>
    <scope>NUCLEOTIDE SEQUENCE</scope>
    <source>
        <strain evidence="2">CGMCC 1.15178</strain>
    </source>
</reference>
<keyword evidence="3" id="KW-1185">Reference proteome</keyword>
<sequence length="74" mass="8359">MKIELGSCLLALRLQEAGMTLDELASMLFYKPERLNDYIDKKRIMPLKTAISIAETLRCGVTDLYELIPVSPTI</sequence>
<organism evidence="2 3">
    <name type="scientific">Paenibacillus nasutitermitis</name>
    <dbReference type="NCBI Taxonomy" id="1652958"/>
    <lineage>
        <taxon>Bacteria</taxon>
        <taxon>Bacillati</taxon>
        <taxon>Bacillota</taxon>
        <taxon>Bacilli</taxon>
        <taxon>Bacillales</taxon>
        <taxon>Paenibacillaceae</taxon>
        <taxon>Paenibacillus</taxon>
    </lineage>
</organism>
<gene>
    <name evidence="2" type="ORF">GCM10010911_17300</name>
</gene>
<accession>A0A916YTW7</accession>
<dbReference type="AlphaFoldDB" id="A0A916YTW7"/>
<protein>
    <recommendedName>
        <fullName evidence="1">HTH cro/C1-type domain-containing protein</fullName>
    </recommendedName>
</protein>
<evidence type="ECO:0000313" key="2">
    <source>
        <dbReference type="EMBL" id="GGD59977.1"/>
    </source>
</evidence>
<dbReference type="Proteomes" id="UP000612456">
    <property type="component" value="Unassembled WGS sequence"/>
</dbReference>
<evidence type="ECO:0000259" key="1">
    <source>
        <dbReference type="PROSITE" id="PS50943"/>
    </source>
</evidence>
<dbReference type="Gene3D" id="1.10.260.40">
    <property type="entry name" value="lambda repressor-like DNA-binding domains"/>
    <property type="match status" value="1"/>
</dbReference>
<evidence type="ECO:0000313" key="3">
    <source>
        <dbReference type="Proteomes" id="UP000612456"/>
    </source>
</evidence>